<reference evidence="4" key="1">
    <citation type="journal article" date="2019" name="Int. J. Syst. Evol. Microbiol.">
        <title>The Global Catalogue of Microorganisms (GCM) 10K type strain sequencing project: providing services to taxonomists for standard genome sequencing and annotation.</title>
        <authorList>
            <consortium name="The Broad Institute Genomics Platform"/>
            <consortium name="The Broad Institute Genome Sequencing Center for Infectious Disease"/>
            <person name="Wu L."/>
            <person name="Ma J."/>
        </authorList>
    </citation>
    <scope>NUCLEOTIDE SEQUENCE [LARGE SCALE GENOMIC DNA]</scope>
    <source>
        <strain evidence="4">CGMCC 1.12923</strain>
    </source>
</reference>
<dbReference type="Gene3D" id="2.60.120.200">
    <property type="match status" value="1"/>
</dbReference>
<dbReference type="PANTHER" id="PTHR40124">
    <property type="match status" value="1"/>
</dbReference>
<keyword evidence="1" id="KW-0732">Signal</keyword>
<evidence type="ECO:0000313" key="3">
    <source>
        <dbReference type="EMBL" id="GGD75225.1"/>
    </source>
</evidence>
<accession>A0ABQ1RMX1</accession>
<dbReference type="RefSeq" id="WP_143452314.1">
    <property type="nucleotide sequence ID" value="NZ_BMGJ01000016.1"/>
</dbReference>
<feature type="chain" id="PRO_5046297849" description="Polysaccharide lyase 14 domain-containing protein" evidence="1">
    <location>
        <begin position="22"/>
        <end position="484"/>
    </location>
</feature>
<comment type="caution">
    <text evidence="3">The sequence shown here is derived from an EMBL/GenBank/DDBJ whole genome shotgun (WGS) entry which is preliminary data.</text>
</comment>
<dbReference type="Proteomes" id="UP000614272">
    <property type="component" value="Unassembled WGS sequence"/>
</dbReference>
<evidence type="ECO:0000259" key="2">
    <source>
        <dbReference type="Pfam" id="PF21294"/>
    </source>
</evidence>
<proteinExistence type="predicted"/>
<dbReference type="EMBL" id="BMGJ01000016">
    <property type="protein sequence ID" value="GGD75225.1"/>
    <property type="molecule type" value="Genomic_DNA"/>
</dbReference>
<name>A0ABQ1RMX1_9ALTE</name>
<feature type="signal peptide" evidence="1">
    <location>
        <begin position="1"/>
        <end position="21"/>
    </location>
</feature>
<sequence length="484" mass="54834">MNRIITPLLMGLIAMARPSWALPLDESATFAYASRDAKLYWNDQGLIHLLGNQDNRRLLEFTVEDQNRARPLLLKLPFLDYQQPQIVLLLQSTGGKGTADFFSKEAPDLKAPNLLLYTDEQEHYIEANIDTFLGPAIRKPQGQAQIFKVGGERLGLISFKIPEDIHIENVQRAELLLQLTDKQYGNSEISLTQLAIPESYQQAESGLAAQYPTDKNINHHPGVYYADNFDRESWLDTFSEAVGQKDSRWSNAATLDYVTHQHTEHFLDDDGRSALARFDTDKNLALNLDYYFKRHHDQEPEEAYFRYYLKLAPGANISGGGKLPGFGGTYGKAGWGGRGNDGYQGWSARGAFFESIDNADSPWLGHMPIGSYLYEADSSSKYGSILPWGHPLSTISPGRWYSIEQHLRLNTPGQSDGLLEVWVDGVQILHKTDLMFRKTDELKIEKIWFNFYFGGVDKPKYPFDMYIDNIVIASEYIGPVKQTE</sequence>
<keyword evidence="4" id="KW-1185">Reference proteome</keyword>
<protein>
    <recommendedName>
        <fullName evidence="2">Polysaccharide lyase 14 domain-containing protein</fullName>
    </recommendedName>
</protein>
<organism evidence="3 4">
    <name type="scientific">Lacimicrobium alkaliphilum</name>
    <dbReference type="NCBI Taxonomy" id="1526571"/>
    <lineage>
        <taxon>Bacteria</taxon>
        <taxon>Pseudomonadati</taxon>
        <taxon>Pseudomonadota</taxon>
        <taxon>Gammaproteobacteria</taxon>
        <taxon>Alteromonadales</taxon>
        <taxon>Alteromonadaceae</taxon>
        <taxon>Lacimicrobium</taxon>
    </lineage>
</organism>
<gene>
    <name evidence="3" type="ORF">GCM10011357_32790</name>
</gene>
<feature type="domain" description="Polysaccharide lyase 14" evidence="2">
    <location>
        <begin position="292"/>
        <end position="458"/>
    </location>
</feature>
<dbReference type="InterPro" id="IPR048958">
    <property type="entry name" value="Polysacc_lyase_14"/>
</dbReference>
<evidence type="ECO:0000313" key="4">
    <source>
        <dbReference type="Proteomes" id="UP000614272"/>
    </source>
</evidence>
<evidence type="ECO:0000256" key="1">
    <source>
        <dbReference type="SAM" id="SignalP"/>
    </source>
</evidence>
<dbReference type="PANTHER" id="PTHR40124:SF1">
    <property type="entry name" value="DISAGGREGATASE RELATED REPEAT PROTEIN"/>
    <property type="match status" value="1"/>
</dbReference>
<dbReference type="Pfam" id="PF21294">
    <property type="entry name" value="Polysacc_lyase_14"/>
    <property type="match status" value="1"/>
</dbReference>